<keyword evidence="5" id="KW-1185">Reference proteome</keyword>
<dbReference type="Pfam" id="PF18098">
    <property type="entry name" value="RPN5_C"/>
    <property type="match status" value="1"/>
</dbReference>
<dbReference type="InterPro" id="IPR036390">
    <property type="entry name" value="WH_DNA-bd_sf"/>
</dbReference>
<evidence type="ECO:0000256" key="2">
    <source>
        <dbReference type="ARBA" id="ARBA00022942"/>
    </source>
</evidence>
<evidence type="ECO:0000256" key="1">
    <source>
        <dbReference type="ARBA" id="ARBA00006397"/>
    </source>
</evidence>
<dbReference type="SMART" id="SM00088">
    <property type="entry name" value="PINT"/>
    <property type="match status" value="1"/>
</dbReference>
<dbReference type="Pfam" id="PF01399">
    <property type="entry name" value="PCI"/>
    <property type="match status" value="1"/>
</dbReference>
<dbReference type="InterPro" id="IPR040134">
    <property type="entry name" value="PSMD12/CSN4"/>
</dbReference>
<dbReference type="PANTHER" id="PTHR10855">
    <property type="entry name" value="26S PROTEASOME NON-ATPASE REGULATORY SUBUNIT 12/COP9 SIGNALOSOME COMPLEX SUBUNIT 4"/>
    <property type="match status" value="1"/>
</dbReference>
<evidence type="ECO:0000259" key="3">
    <source>
        <dbReference type="PROSITE" id="PS50250"/>
    </source>
</evidence>
<dbReference type="EMBL" id="LSSL01000955">
    <property type="protein sequence ID" value="OLY83323.1"/>
    <property type="molecule type" value="Genomic_DNA"/>
</dbReference>
<evidence type="ECO:0000313" key="4">
    <source>
        <dbReference type="EMBL" id="OLY83323.1"/>
    </source>
</evidence>
<comment type="caution">
    <text evidence="4">The sequence shown here is derived from an EMBL/GenBank/DDBJ whole genome shotgun (WGS) entry which is preliminary data.</text>
</comment>
<dbReference type="InterPro" id="IPR040896">
    <property type="entry name" value="RPN5_C"/>
</dbReference>
<dbReference type="FunFam" id="1.10.10.10:FF:000070">
    <property type="entry name" value="26S proteasome non-ATPase regulatory subunit 12"/>
    <property type="match status" value="1"/>
</dbReference>
<gene>
    <name evidence="4" type="ORF">AYI68_g2538</name>
</gene>
<dbReference type="PANTHER" id="PTHR10855:SF1">
    <property type="entry name" value="26S PROTEASOME NON-ATPASE REGULATORY SUBUNIT 12"/>
    <property type="match status" value="1"/>
</dbReference>
<proteinExistence type="inferred from homology"/>
<reference evidence="4 5" key="1">
    <citation type="journal article" date="2016" name="Mol. Biol. Evol.">
        <title>Genome-Wide Survey of Gut Fungi (Harpellales) Reveals the First Horizontally Transferred Ubiquitin Gene from a Mosquito Host.</title>
        <authorList>
            <person name="Wang Y."/>
            <person name="White M.M."/>
            <person name="Kvist S."/>
            <person name="Moncalvo J.M."/>
        </authorList>
    </citation>
    <scope>NUCLEOTIDE SEQUENCE [LARGE SCALE GENOMIC DNA]</scope>
    <source>
        <strain evidence="4 5">ALG-7-W6</strain>
    </source>
</reference>
<dbReference type="InterPro" id="IPR036388">
    <property type="entry name" value="WH-like_DNA-bd_sf"/>
</dbReference>
<sequence>MESKDSTTPFNYNIMEIDQPTPAVKMERSYEKETSLALVEADSFANSSDVQSNTAILLKIIELCFNKKDWQALREQLETLSVNHGHLDLAVTEMTKKAIEYIDFTPDIDTKIEYIITLRKITEGKMLVERERAKLTRQLSSIYEEQGKIELASDTIQEDQIETFGSLDKRTKVEFILEQMRLCLLLKDFVRMAIVSKKININYFADDSTVDLKLRYYELMIEHDIHEQNYLQVSRHFHKLFLTKEIKEDESRWPDIMVKMVLFCVLAKYNNEQLEMMHLISKIEELEKLPLVESLLKQFISNKLIVWDEIPSRYEEPLFKKLELFNEGTEAGKVLRESLRERVTEHNIQVISKYYSRINMVRLSQLIGLDMEKSEEKLCSLIVDKSIYARINRPKGIVEFIPIKSVHETLDLWVSDVNNLFDLVEKTTHLIEKENVIHKISRTY</sequence>
<dbReference type="PROSITE" id="PS50250">
    <property type="entry name" value="PCI"/>
    <property type="match status" value="1"/>
</dbReference>
<dbReference type="Proteomes" id="UP000187455">
    <property type="component" value="Unassembled WGS sequence"/>
</dbReference>
<feature type="domain" description="PCI" evidence="3">
    <location>
        <begin position="229"/>
        <end position="405"/>
    </location>
</feature>
<dbReference type="AlphaFoldDB" id="A0A1R0H2I1"/>
<dbReference type="OrthoDB" id="268763at2759"/>
<organism evidence="4 5">
    <name type="scientific">Smittium mucronatum</name>
    <dbReference type="NCBI Taxonomy" id="133383"/>
    <lineage>
        <taxon>Eukaryota</taxon>
        <taxon>Fungi</taxon>
        <taxon>Fungi incertae sedis</taxon>
        <taxon>Zoopagomycota</taxon>
        <taxon>Kickxellomycotina</taxon>
        <taxon>Harpellomycetes</taxon>
        <taxon>Harpellales</taxon>
        <taxon>Legeriomycetaceae</taxon>
        <taxon>Smittium</taxon>
    </lineage>
</organism>
<dbReference type="STRING" id="133383.A0A1R0H2I1"/>
<dbReference type="SUPFAM" id="SSF46785">
    <property type="entry name" value="Winged helix' DNA-binding domain"/>
    <property type="match status" value="1"/>
</dbReference>
<dbReference type="Pfam" id="PF22241">
    <property type="entry name" value="PSMD12-CSN4_N"/>
    <property type="match status" value="1"/>
</dbReference>
<dbReference type="InterPro" id="IPR054559">
    <property type="entry name" value="PSMD12-CSN4-like_N"/>
</dbReference>
<dbReference type="Gene3D" id="1.10.10.10">
    <property type="entry name" value="Winged helix-like DNA-binding domain superfamily/Winged helix DNA-binding domain"/>
    <property type="match status" value="1"/>
</dbReference>
<dbReference type="InterPro" id="IPR000717">
    <property type="entry name" value="PCI_dom"/>
</dbReference>
<keyword evidence="2 4" id="KW-0647">Proteasome</keyword>
<dbReference type="GO" id="GO:0008541">
    <property type="term" value="C:proteasome regulatory particle, lid subcomplex"/>
    <property type="evidence" value="ECO:0007669"/>
    <property type="project" value="TreeGrafter"/>
</dbReference>
<name>A0A1R0H2I1_9FUNG</name>
<dbReference type="GO" id="GO:0005634">
    <property type="term" value="C:nucleus"/>
    <property type="evidence" value="ECO:0007669"/>
    <property type="project" value="UniProtKB-ARBA"/>
</dbReference>
<evidence type="ECO:0000313" key="5">
    <source>
        <dbReference type="Proteomes" id="UP000187455"/>
    </source>
</evidence>
<protein>
    <submittedName>
        <fullName evidence="4">26S proteasome non-ATPase regulatory subunit 12</fullName>
    </submittedName>
</protein>
<accession>A0A1R0H2I1</accession>
<comment type="similarity">
    <text evidence="1">Belongs to the proteasome subunit p55 family.</text>
</comment>
<dbReference type="GO" id="GO:0005737">
    <property type="term" value="C:cytoplasm"/>
    <property type="evidence" value="ECO:0007669"/>
    <property type="project" value="TreeGrafter"/>
</dbReference>